<accession>A0A212CBM1</accession>
<organism evidence="5 6">
    <name type="scientific">Cervus elaphus hippelaphus</name>
    <name type="common">European red deer</name>
    <dbReference type="NCBI Taxonomy" id="46360"/>
    <lineage>
        <taxon>Eukaryota</taxon>
        <taxon>Metazoa</taxon>
        <taxon>Chordata</taxon>
        <taxon>Craniata</taxon>
        <taxon>Vertebrata</taxon>
        <taxon>Euteleostomi</taxon>
        <taxon>Mammalia</taxon>
        <taxon>Eutheria</taxon>
        <taxon>Laurasiatheria</taxon>
        <taxon>Artiodactyla</taxon>
        <taxon>Ruminantia</taxon>
        <taxon>Pecora</taxon>
        <taxon>Cervidae</taxon>
        <taxon>Cervinae</taxon>
        <taxon>Cervus</taxon>
    </lineage>
</organism>
<dbReference type="AlphaFoldDB" id="A0A212CBM1"/>
<evidence type="ECO:0000259" key="4">
    <source>
        <dbReference type="PROSITE" id="PS50102"/>
    </source>
</evidence>
<dbReference type="InterPro" id="IPR000504">
    <property type="entry name" value="RRM_dom"/>
</dbReference>
<protein>
    <recommendedName>
        <fullName evidence="4">RRM domain-containing protein</fullName>
    </recommendedName>
</protein>
<sequence>MSASIACFETSTLYADTERALDTMNIDIINGKLLRIMWFQHNPSLHKSEVGDAFIKNLARSIDSKFLYKTFSVFGNILSCKVVINENGSRGFEFVHFENSEATRRAVAKLMELC</sequence>
<dbReference type="InterPro" id="IPR012677">
    <property type="entry name" value="Nucleotide-bd_a/b_plait_sf"/>
</dbReference>
<evidence type="ECO:0000256" key="2">
    <source>
        <dbReference type="ARBA" id="ARBA00022884"/>
    </source>
</evidence>
<dbReference type="Pfam" id="PF00076">
    <property type="entry name" value="RRM_1"/>
    <property type="match status" value="1"/>
</dbReference>
<dbReference type="EMBL" id="MKHE01000023">
    <property type="protein sequence ID" value="OWK03388.1"/>
    <property type="molecule type" value="Genomic_DNA"/>
</dbReference>
<comment type="caution">
    <text evidence="5">The sequence shown here is derived from an EMBL/GenBank/DDBJ whole genome shotgun (WGS) entry which is preliminary data.</text>
</comment>
<dbReference type="SUPFAM" id="SSF54928">
    <property type="entry name" value="RNA-binding domain, RBD"/>
    <property type="match status" value="1"/>
</dbReference>
<dbReference type="SMART" id="SM00360">
    <property type="entry name" value="RRM"/>
    <property type="match status" value="1"/>
</dbReference>
<dbReference type="GO" id="GO:0003723">
    <property type="term" value="F:RNA binding"/>
    <property type="evidence" value="ECO:0007669"/>
    <property type="project" value="UniProtKB-UniRule"/>
</dbReference>
<dbReference type="InterPro" id="IPR035979">
    <property type="entry name" value="RBD_domain_sf"/>
</dbReference>
<name>A0A212CBM1_CEREH</name>
<dbReference type="PROSITE" id="PS50102">
    <property type="entry name" value="RRM"/>
    <property type="match status" value="1"/>
</dbReference>
<dbReference type="Gene3D" id="3.30.70.330">
    <property type="match status" value="1"/>
</dbReference>
<evidence type="ECO:0000256" key="1">
    <source>
        <dbReference type="ARBA" id="ARBA00022737"/>
    </source>
</evidence>
<keyword evidence="6" id="KW-1185">Reference proteome</keyword>
<dbReference type="PANTHER" id="PTHR24012">
    <property type="entry name" value="RNA BINDING PROTEIN"/>
    <property type="match status" value="1"/>
</dbReference>
<feature type="domain" description="RRM" evidence="4">
    <location>
        <begin position="51"/>
        <end position="114"/>
    </location>
</feature>
<evidence type="ECO:0000313" key="5">
    <source>
        <dbReference type="EMBL" id="OWK03388.1"/>
    </source>
</evidence>
<evidence type="ECO:0000256" key="3">
    <source>
        <dbReference type="PROSITE-ProRule" id="PRU00176"/>
    </source>
</evidence>
<evidence type="ECO:0000313" key="6">
    <source>
        <dbReference type="Proteomes" id="UP000242450"/>
    </source>
</evidence>
<gene>
    <name evidence="5" type="ORF">Celaphus_00008017</name>
</gene>
<keyword evidence="1" id="KW-0677">Repeat</keyword>
<keyword evidence="2 3" id="KW-0694">RNA-binding</keyword>
<reference evidence="5 6" key="1">
    <citation type="journal article" date="2018" name="Mol. Genet. Genomics">
        <title>The red deer Cervus elaphus genome CerEla1.0: sequencing, annotating, genes, and chromosomes.</title>
        <authorList>
            <person name="Bana N.A."/>
            <person name="Nyiri A."/>
            <person name="Nagy J."/>
            <person name="Frank K."/>
            <person name="Nagy T."/>
            <person name="Steger V."/>
            <person name="Schiller M."/>
            <person name="Lakatos P."/>
            <person name="Sugar L."/>
            <person name="Horn P."/>
            <person name="Barta E."/>
            <person name="Orosz L."/>
        </authorList>
    </citation>
    <scope>NUCLEOTIDE SEQUENCE [LARGE SCALE GENOMIC DNA]</scope>
    <source>
        <strain evidence="5">Hungarian</strain>
    </source>
</reference>
<proteinExistence type="predicted"/>
<dbReference type="OrthoDB" id="9817044at2759"/>
<dbReference type="Proteomes" id="UP000242450">
    <property type="component" value="Chromosome 23"/>
</dbReference>